<evidence type="ECO:0000313" key="2">
    <source>
        <dbReference type="EnsemblPlants" id="Bra015616.1-P"/>
    </source>
</evidence>
<dbReference type="Proteomes" id="UP000011750">
    <property type="component" value="Chromosome A10"/>
</dbReference>
<protein>
    <submittedName>
        <fullName evidence="2">Uncharacterized protein</fullName>
    </submittedName>
</protein>
<evidence type="ECO:0000313" key="3">
    <source>
        <dbReference type="Proteomes" id="UP000011750"/>
    </source>
</evidence>
<dbReference type="HOGENOM" id="CLU_700871_0_0_1"/>
<dbReference type="Gramene" id="Bra015616.1">
    <property type="protein sequence ID" value="Bra015616.1-P"/>
    <property type="gene ID" value="Bra015616"/>
</dbReference>
<feature type="compositionally biased region" description="Basic and acidic residues" evidence="1">
    <location>
        <begin position="178"/>
        <end position="227"/>
    </location>
</feature>
<reference evidence="2" key="3">
    <citation type="submission" date="2023-03" db="UniProtKB">
        <authorList>
            <consortium name="EnsemblPlants"/>
        </authorList>
    </citation>
    <scope>IDENTIFICATION</scope>
    <source>
        <strain evidence="2">cv. Chiifu-401-42</strain>
    </source>
</reference>
<name>M4DGJ1_BRACM</name>
<organism evidence="2 3">
    <name type="scientific">Brassica campestris</name>
    <name type="common">Field mustard</name>
    <dbReference type="NCBI Taxonomy" id="3711"/>
    <lineage>
        <taxon>Eukaryota</taxon>
        <taxon>Viridiplantae</taxon>
        <taxon>Streptophyta</taxon>
        <taxon>Embryophyta</taxon>
        <taxon>Tracheophyta</taxon>
        <taxon>Spermatophyta</taxon>
        <taxon>Magnoliopsida</taxon>
        <taxon>eudicotyledons</taxon>
        <taxon>Gunneridae</taxon>
        <taxon>Pentapetalae</taxon>
        <taxon>rosids</taxon>
        <taxon>malvids</taxon>
        <taxon>Brassicales</taxon>
        <taxon>Brassicaceae</taxon>
        <taxon>Brassiceae</taxon>
        <taxon>Brassica</taxon>
    </lineage>
</organism>
<keyword evidence="3" id="KW-1185">Reference proteome</keyword>
<feature type="region of interest" description="Disordered" evidence="1">
    <location>
        <begin position="176"/>
        <end position="227"/>
    </location>
</feature>
<sequence length="394" mass="44676">MFTTDESCDYYQLDEDICSLQHAYNSPPLGSGHDLQLIIRVPPCSRKHIDALCSLQHIDGFTICSGHVPSRTDDSYQLTLRAPKRYAPTTYTGPYPHGSILRAGSSGLSTIKAEEYKPNDMSPSSYHSVELSTDRLYTKNTLTELDIDKEITIEDFLELDDFLKVLDEALPRDLGQNSEKKLDDDKLTSGKDLETSPKASIDRHRPLVTDRHRPPGIDRHRPPGIERHRQLVTDRHRPPSIDRHRPPGIDRHRQLVTDRHHPPDIDRSPLLNESPEEAIGFHKRLKRIHDHVKSLVLCLISEAESPIPPDISVHQDLKIGIVDGYLSAAVFQEKLGLEDDVIKVSVTPASIDTTVYSRSTPFGYLSTQTQTSLRERRGRIGRREKGSREIFSYH</sequence>
<reference evidence="2 3" key="2">
    <citation type="journal article" date="2018" name="Hortic Res">
        <title>Improved Brassica rapa reference genome by single-molecule sequencing and chromosome conformation capture technologies.</title>
        <authorList>
            <person name="Zhang L."/>
            <person name="Cai X."/>
            <person name="Wu J."/>
            <person name="Liu M."/>
            <person name="Grob S."/>
            <person name="Cheng F."/>
            <person name="Liang J."/>
            <person name="Cai C."/>
            <person name="Liu Z."/>
            <person name="Liu B."/>
            <person name="Wang F."/>
            <person name="Li S."/>
            <person name="Liu F."/>
            <person name="Li X."/>
            <person name="Cheng L."/>
            <person name="Yang W."/>
            <person name="Li M.H."/>
            <person name="Grossniklaus U."/>
            <person name="Zheng H."/>
            <person name="Wang X."/>
        </authorList>
    </citation>
    <scope>NUCLEOTIDE SEQUENCE [LARGE SCALE GENOMIC DNA]</scope>
    <source>
        <strain evidence="2 3">cv. Chiifu-401-42</strain>
    </source>
</reference>
<accession>M4DGJ1</accession>
<reference evidence="2 3" key="1">
    <citation type="journal article" date="2011" name="Nat. Genet.">
        <title>The genome of the mesopolyploid crop species Brassica rapa.</title>
        <authorList>
            <consortium name="Brassica rapa Genome Sequencing Project Consortium"/>
            <person name="Wang X."/>
            <person name="Wang H."/>
            <person name="Wang J."/>
            <person name="Sun R."/>
            <person name="Wu J."/>
            <person name="Liu S."/>
            <person name="Bai Y."/>
            <person name="Mun J.H."/>
            <person name="Bancroft I."/>
            <person name="Cheng F."/>
            <person name="Huang S."/>
            <person name="Li X."/>
            <person name="Hua W."/>
            <person name="Wang J."/>
            <person name="Wang X."/>
            <person name="Freeling M."/>
            <person name="Pires J.C."/>
            <person name="Paterson A.H."/>
            <person name="Chalhoub B."/>
            <person name="Wang B."/>
            <person name="Hayward A."/>
            <person name="Sharpe A.G."/>
            <person name="Park B.S."/>
            <person name="Weisshaar B."/>
            <person name="Liu B."/>
            <person name="Li B."/>
            <person name="Liu B."/>
            <person name="Tong C."/>
            <person name="Song C."/>
            <person name="Duran C."/>
            <person name="Peng C."/>
            <person name="Geng C."/>
            <person name="Koh C."/>
            <person name="Lin C."/>
            <person name="Edwards D."/>
            <person name="Mu D."/>
            <person name="Shen D."/>
            <person name="Soumpourou E."/>
            <person name="Li F."/>
            <person name="Fraser F."/>
            <person name="Conant G."/>
            <person name="Lassalle G."/>
            <person name="King G.J."/>
            <person name="Bonnema G."/>
            <person name="Tang H."/>
            <person name="Wang H."/>
            <person name="Belcram H."/>
            <person name="Zhou H."/>
            <person name="Hirakawa H."/>
            <person name="Abe H."/>
            <person name="Guo H."/>
            <person name="Wang H."/>
            <person name="Jin H."/>
            <person name="Parkin I.A."/>
            <person name="Batley J."/>
            <person name="Kim J.S."/>
            <person name="Just J."/>
            <person name="Li J."/>
            <person name="Xu J."/>
            <person name="Deng J."/>
            <person name="Kim J.A."/>
            <person name="Li J."/>
            <person name="Yu J."/>
            <person name="Meng J."/>
            <person name="Wang J."/>
            <person name="Min J."/>
            <person name="Poulain J."/>
            <person name="Wang J."/>
            <person name="Hatakeyama K."/>
            <person name="Wu K."/>
            <person name="Wang L."/>
            <person name="Fang L."/>
            <person name="Trick M."/>
            <person name="Links M.G."/>
            <person name="Zhao M."/>
            <person name="Jin M."/>
            <person name="Ramchiary N."/>
            <person name="Drou N."/>
            <person name="Berkman P.J."/>
            <person name="Cai Q."/>
            <person name="Huang Q."/>
            <person name="Li R."/>
            <person name="Tabata S."/>
            <person name="Cheng S."/>
            <person name="Zhang S."/>
            <person name="Zhang S."/>
            <person name="Huang S."/>
            <person name="Sato S."/>
            <person name="Sun S."/>
            <person name="Kwon S.J."/>
            <person name="Choi S.R."/>
            <person name="Lee T.H."/>
            <person name="Fan W."/>
            <person name="Zhao X."/>
            <person name="Tan X."/>
            <person name="Xu X."/>
            <person name="Wang Y."/>
            <person name="Qiu Y."/>
            <person name="Yin Y."/>
            <person name="Li Y."/>
            <person name="Du Y."/>
            <person name="Liao Y."/>
            <person name="Lim Y."/>
            <person name="Narusaka Y."/>
            <person name="Wang Y."/>
            <person name="Wang Z."/>
            <person name="Li Z."/>
            <person name="Wang Z."/>
            <person name="Xiong Z."/>
            <person name="Zhang Z."/>
        </authorList>
    </citation>
    <scope>NUCLEOTIDE SEQUENCE [LARGE SCALE GENOMIC DNA]</scope>
    <source>
        <strain evidence="2 3">cv. Chiifu-401-42</strain>
    </source>
</reference>
<proteinExistence type="predicted"/>
<dbReference type="AlphaFoldDB" id="M4DGJ1"/>
<dbReference type="InParanoid" id="M4DGJ1"/>
<dbReference type="EnsemblPlants" id="Bra015616.1">
    <property type="protein sequence ID" value="Bra015616.1-P"/>
    <property type="gene ID" value="Bra015616"/>
</dbReference>
<evidence type="ECO:0000256" key="1">
    <source>
        <dbReference type="SAM" id="MobiDB-lite"/>
    </source>
</evidence>